<comment type="caution">
    <text evidence="2">The sequence shown here is derived from an EMBL/GenBank/DDBJ whole genome shotgun (WGS) entry which is preliminary data.</text>
</comment>
<dbReference type="Proteomes" id="UP001396334">
    <property type="component" value="Unassembled WGS sequence"/>
</dbReference>
<evidence type="ECO:0000256" key="1">
    <source>
        <dbReference type="SAM" id="MobiDB-lite"/>
    </source>
</evidence>
<proteinExistence type="predicted"/>
<feature type="compositionally biased region" description="Polar residues" evidence="1">
    <location>
        <begin position="78"/>
        <end position="91"/>
    </location>
</feature>
<accession>A0ABR2Q3Z6</accession>
<gene>
    <name evidence="2" type="ORF">V6N11_069650</name>
</gene>
<feature type="region of interest" description="Disordered" evidence="1">
    <location>
        <begin position="71"/>
        <end position="91"/>
    </location>
</feature>
<reference evidence="2 3" key="1">
    <citation type="journal article" date="2024" name="G3 (Bethesda)">
        <title>Genome assembly of Hibiscus sabdariffa L. provides insights into metabolisms of medicinal natural products.</title>
        <authorList>
            <person name="Kim T."/>
        </authorList>
    </citation>
    <scope>NUCLEOTIDE SEQUENCE [LARGE SCALE GENOMIC DNA]</scope>
    <source>
        <strain evidence="2">TK-2024</strain>
        <tissue evidence="2">Old leaves</tissue>
    </source>
</reference>
<name>A0ABR2Q3Z6_9ROSI</name>
<keyword evidence="3" id="KW-1185">Reference proteome</keyword>
<evidence type="ECO:0000313" key="2">
    <source>
        <dbReference type="EMBL" id="KAK8995206.1"/>
    </source>
</evidence>
<evidence type="ECO:0000313" key="3">
    <source>
        <dbReference type="Proteomes" id="UP001396334"/>
    </source>
</evidence>
<sequence>MTFGGPTNMVYDVPDDKLLEDFYLQDVYLQDNFSKELDSASRASIKLGLARKASRKLMHLDEQAKRVRKAKGQAHLARNSSELAQTASNLS</sequence>
<protein>
    <submittedName>
        <fullName evidence="2">Uncharacterized protein</fullName>
    </submittedName>
</protein>
<organism evidence="2 3">
    <name type="scientific">Hibiscus sabdariffa</name>
    <name type="common">roselle</name>
    <dbReference type="NCBI Taxonomy" id="183260"/>
    <lineage>
        <taxon>Eukaryota</taxon>
        <taxon>Viridiplantae</taxon>
        <taxon>Streptophyta</taxon>
        <taxon>Embryophyta</taxon>
        <taxon>Tracheophyta</taxon>
        <taxon>Spermatophyta</taxon>
        <taxon>Magnoliopsida</taxon>
        <taxon>eudicotyledons</taxon>
        <taxon>Gunneridae</taxon>
        <taxon>Pentapetalae</taxon>
        <taxon>rosids</taxon>
        <taxon>malvids</taxon>
        <taxon>Malvales</taxon>
        <taxon>Malvaceae</taxon>
        <taxon>Malvoideae</taxon>
        <taxon>Hibiscus</taxon>
    </lineage>
</organism>
<dbReference type="EMBL" id="JBBPBN010000046">
    <property type="protein sequence ID" value="KAK8995206.1"/>
    <property type="molecule type" value="Genomic_DNA"/>
</dbReference>